<sequence>MADEHHEDHGNTLAGWFLTLSWIVVWTAAALMIMLIDQDVVLWSTVALGLSIVCAAVAGIMKKVGLGRRHPRPTPLTREEWEAQRSGADAGTAASDEAEEADAPSHASEEASGEKAAAR</sequence>
<keyword evidence="2" id="KW-1133">Transmembrane helix</keyword>
<protein>
    <submittedName>
        <fullName evidence="3">Uncharacterized protein</fullName>
    </submittedName>
</protein>
<evidence type="ECO:0000313" key="4">
    <source>
        <dbReference type="Proteomes" id="UP001499993"/>
    </source>
</evidence>
<comment type="caution">
    <text evidence="3">The sequence shown here is derived from an EMBL/GenBank/DDBJ whole genome shotgun (WGS) entry which is preliminary data.</text>
</comment>
<dbReference type="NCBIfam" id="NF041681">
    <property type="entry name" value="HGxxPAAW"/>
    <property type="match status" value="1"/>
</dbReference>
<dbReference type="RefSeq" id="WP_345557101.1">
    <property type="nucleotide sequence ID" value="NZ_BAABIK010000016.1"/>
</dbReference>
<feature type="region of interest" description="Disordered" evidence="1">
    <location>
        <begin position="67"/>
        <end position="119"/>
    </location>
</feature>
<feature type="transmembrane region" description="Helical" evidence="2">
    <location>
        <begin position="12"/>
        <end position="36"/>
    </location>
</feature>
<keyword evidence="2" id="KW-0812">Transmembrane</keyword>
<name>A0ABP9GJH2_9ACTN</name>
<gene>
    <name evidence="3" type="ORF">GCM10023224_30780</name>
</gene>
<evidence type="ECO:0000256" key="1">
    <source>
        <dbReference type="SAM" id="MobiDB-lite"/>
    </source>
</evidence>
<organism evidence="3 4">
    <name type="scientific">Streptomonospora halophila</name>
    <dbReference type="NCBI Taxonomy" id="427369"/>
    <lineage>
        <taxon>Bacteria</taxon>
        <taxon>Bacillati</taxon>
        <taxon>Actinomycetota</taxon>
        <taxon>Actinomycetes</taxon>
        <taxon>Streptosporangiales</taxon>
        <taxon>Nocardiopsidaceae</taxon>
        <taxon>Streptomonospora</taxon>
    </lineage>
</organism>
<accession>A0ABP9GJH2</accession>
<feature type="transmembrane region" description="Helical" evidence="2">
    <location>
        <begin position="42"/>
        <end position="61"/>
    </location>
</feature>
<proteinExistence type="predicted"/>
<keyword evidence="2" id="KW-0472">Membrane</keyword>
<feature type="compositionally biased region" description="Basic and acidic residues" evidence="1">
    <location>
        <begin position="107"/>
        <end position="119"/>
    </location>
</feature>
<dbReference type="Proteomes" id="UP001499993">
    <property type="component" value="Unassembled WGS sequence"/>
</dbReference>
<reference evidence="4" key="1">
    <citation type="journal article" date="2019" name="Int. J. Syst. Evol. Microbiol.">
        <title>The Global Catalogue of Microorganisms (GCM) 10K type strain sequencing project: providing services to taxonomists for standard genome sequencing and annotation.</title>
        <authorList>
            <consortium name="The Broad Institute Genomics Platform"/>
            <consortium name="The Broad Institute Genome Sequencing Center for Infectious Disease"/>
            <person name="Wu L."/>
            <person name="Ma J."/>
        </authorList>
    </citation>
    <scope>NUCLEOTIDE SEQUENCE [LARGE SCALE GENOMIC DNA]</scope>
    <source>
        <strain evidence="4">JCM 18123</strain>
    </source>
</reference>
<evidence type="ECO:0000256" key="2">
    <source>
        <dbReference type="SAM" id="Phobius"/>
    </source>
</evidence>
<evidence type="ECO:0000313" key="3">
    <source>
        <dbReference type="EMBL" id="GAA4945359.1"/>
    </source>
</evidence>
<dbReference type="EMBL" id="BAABIK010000016">
    <property type="protein sequence ID" value="GAA4945359.1"/>
    <property type="molecule type" value="Genomic_DNA"/>
</dbReference>
<feature type="compositionally biased region" description="Low complexity" evidence="1">
    <location>
        <begin position="86"/>
        <end position="95"/>
    </location>
</feature>
<keyword evidence="4" id="KW-1185">Reference proteome</keyword>